<evidence type="ECO:0000313" key="7">
    <source>
        <dbReference type="EMBL" id="OCX14957.1"/>
    </source>
</evidence>
<dbReference type="InterPro" id="IPR029063">
    <property type="entry name" value="SAM-dependent_MTases_sf"/>
</dbReference>
<dbReference type="Proteomes" id="UP000094412">
    <property type="component" value="Unassembled WGS sequence"/>
</dbReference>
<evidence type="ECO:0000256" key="5">
    <source>
        <dbReference type="ARBA" id="ARBA00022691"/>
    </source>
</evidence>
<dbReference type="GO" id="GO:0006364">
    <property type="term" value="P:rRNA processing"/>
    <property type="evidence" value="ECO:0007669"/>
    <property type="project" value="UniProtKB-KW"/>
</dbReference>
<dbReference type="OrthoDB" id="9816072at2"/>
<keyword evidence="1" id="KW-0963">Cytoplasm</keyword>
<dbReference type="InterPro" id="IPR002052">
    <property type="entry name" value="DNA_methylase_N6_adenine_CS"/>
</dbReference>
<dbReference type="PROSITE" id="PS00092">
    <property type="entry name" value="N6_MTASE"/>
    <property type="match status" value="1"/>
</dbReference>
<dbReference type="GO" id="GO:0008170">
    <property type="term" value="F:N-methyltransferase activity"/>
    <property type="evidence" value="ECO:0007669"/>
    <property type="project" value="UniProtKB-ARBA"/>
</dbReference>
<protein>
    <submittedName>
        <fullName evidence="7">Methyltransferase</fullName>
    </submittedName>
</protein>
<dbReference type="GO" id="GO:0003676">
    <property type="term" value="F:nucleic acid binding"/>
    <property type="evidence" value="ECO:0007669"/>
    <property type="project" value="InterPro"/>
</dbReference>
<dbReference type="AlphaFoldDB" id="A0A1C2DJQ9"/>
<accession>A0A1C2DJQ9</accession>
<organism evidence="7 8">
    <name type="scientific">Mesorhizobium hungaricum</name>
    <dbReference type="NCBI Taxonomy" id="1566387"/>
    <lineage>
        <taxon>Bacteria</taxon>
        <taxon>Pseudomonadati</taxon>
        <taxon>Pseudomonadota</taxon>
        <taxon>Alphaproteobacteria</taxon>
        <taxon>Hyphomicrobiales</taxon>
        <taxon>Phyllobacteriaceae</taxon>
        <taxon>Mesorhizobium</taxon>
    </lineage>
</organism>
<dbReference type="PANTHER" id="PTHR47816:SF4">
    <property type="entry name" value="RIBOSOMAL RNA SMALL SUBUNIT METHYLTRANSFERASE C"/>
    <property type="match status" value="1"/>
</dbReference>
<evidence type="ECO:0000256" key="1">
    <source>
        <dbReference type="ARBA" id="ARBA00022490"/>
    </source>
</evidence>
<dbReference type="EMBL" id="MDEO01000035">
    <property type="protein sequence ID" value="OCX14957.1"/>
    <property type="molecule type" value="Genomic_DNA"/>
</dbReference>
<dbReference type="Gene3D" id="3.40.50.150">
    <property type="entry name" value="Vaccinia Virus protein VP39"/>
    <property type="match status" value="1"/>
</dbReference>
<dbReference type="CDD" id="cd02440">
    <property type="entry name" value="AdoMet_MTases"/>
    <property type="match status" value="1"/>
</dbReference>
<sequence>MRDALKTLFYPFEADAVPLPRKGTRALFLGAEPGFRLPAGFEAELFPVQGFRPDFRLLQASGHTVTPEAEGVGYDLAFVLAGRHRGLNELRIADAVERTGEGGLIVVAGGKEDGIASLRKRVGELVAIDGHLPKYHGIAFWFRRPAGEAIATVLRAANPSLMVEDRYETAPGMFSYDRVDAGSRFLAEHLPIDIKGRVADFCAGWGFLSAALAERCSNLAGIDLYEADYPSVQAAGRTLARLAPGLPVRLFWHDLAGEPPSERYDAIVMNPPFHRGRAAEPELGAAIIRAAAKALKPGGRLFMVANRQLPYEPVLAGAFSSHAEVARNDAFKVLLARR</sequence>
<name>A0A1C2DJQ9_9HYPH</name>
<evidence type="ECO:0000256" key="4">
    <source>
        <dbReference type="ARBA" id="ARBA00022679"/>
    </source>
</evidence>
<keyword evidence="8" id="KW-1185">Reference proteome</keyword>
<keyword evidence="5" id="KW-0949">S-adenosyl-L-methionine</keyword>
<dbReference type="InterPro" id="IPR046977">
    <property type="entry name" value="RsmC/RlmG"/>
</dbReference>
<dbReference type="PANTHER" id="PTHR47816">
    <property type="entry name" value="RIBOSOMAL RNA SMALL SUBUNIT METHYLTRANSFERASE C"/>
    <property type="match status" value="1"/>
</dbReference>
<evidence type="ECO:0000313" key="8">
    <source>
        <dbReference type="Proteomes" id="UP000094412"/>
    </source>
</evidence>
<evidence type="ECO:0000259" key="6">
    <source>
        <dbReference type="Pfam" id="PF05175"/>
    </source>
</evidence>
<gene>
    <name evidence="7" type="ORF">QV13_21405</name>
</gene>
<evidence type="ECO:0000256" key="3">
    <source>
        <dbReference type="ARBA" id="ARBA00022603"/>
    </source>
</evidence>
<dbReference type="InterPro" id="IPR007848">
    <property type="entry name" value="Small_mtfrase_dom"/>
</dbReference>
<dbReference type="STRING" id="1566387.QV13_21405"/>
<dbReference type="Pfam" id="PF05175">
    <property type="entry name" value="MTS"/>
    <property type="match status" value="1"/>
</dbReference>
<proteinExistence type="predicted"/>
<reference evidence="7 8" key="1">
    <citation type="submission" date="2016-08" db="EMBL/GenBank/DDBJ databases">
        <title>Whole genome sequence of Mesorhizobium sp. strain UASWS1009 isolated from industrial sewage.</title>
        <authorList>
            <person name="Crovadore J."/>
            <person name="Calmin G."/>
            <person name="Chablais R."/>
            <person name="Cochard B."/>
            <person name="Lefort F."/>
        </authorList>
    </citation>
    <scope>NUCLEOTIDE SEQUENCE [LARGE SCALE GENOMIC DNA]</scope>
    <source>
        <strain evidence="7 8">UASWS1009</strain>
    </source>
</reference>
<keyword evidence="2" id="KW-0698">rRNA processing</keyword>
<keyword evidence="3 7" id="KW-0489">Methyltransferase</keyword>
<feature type="domain" description="Methyltransferase small" evidence="6">
    <location>
        <begin position="169"/>
        <end position="334"/>
    </location>
</feature>
<dbReference type="GO" id="GO:0032259">
    <property type="term" value="P:methylation"/>
    <property type="evidence" value="ECO:0007669"/>
    <property type="project" value="UniProtKB-KW"/>
</dbReference>
<dbReference type="SUPFAM" id="SSF53335">
    <property type="entry name" value="S-adenosyl-L-methionine-dependent methyltransferases"/>
    <property type="match status" value="1"/>
</dbReference>
<comment type="caution">
    <text evidence="7">The sequence shown here is derived from an EMBL/GenBank/DDBJ whole genome shotgun (WGS) entry which is preliminary data.</text>
</comment>
<keyword evidence="4 7" id="KW-0808">Transferase</keyword>
<evidence type="ECO:0000256" key="2">
    <source>
        <dbReference type="ARBA" id="ARBA00022552"/>
    </source>
</evidence>
<dbReference type="GO" id="GO:0008757">
    <property type="term" value="F:S-adenosylmethionine-dependent methyltransferase activity"/>
    <property type="evidence" value="ECO:0007669"/>
    <property type="project" value="InterPro"/>
</dbReference>
<dbReference type="RefSeq" id="WP_024922304.1">
    <property type="nucleotide sequence ID" value="NZ_MDEO01000035.1"/>
</dbReference>